<dbReference type="AlphaFoldDB" id="A0A7Y0AGW0"/>
<proteinExistence type="predicted"/>
<comment type="caution">
    <text evidence="1">The sequence shown here is derived from an EMBL/GenBank/DDBJ whole genome shotgun (WGS) entry which is preliminary data.</text>
</comment>
<dbReference type="RefSeq" id="WP_169532820.1">
    <property type="nucleotide sequence ID" value="NZ_JABBGH010000003.1"/>
</dbReference>
<reference evidence="1 2" key="1">
    <citation type="submission" date="2020-04" db="EMBL/GenBank/DDBJ databases">
        <title>Hymenobacter polaris sp. nov., isolated from Arctic soil.</title>
        <authorList>
            <person name="Dahal R.H."/>
        </authorList>
    </citation>
    <scope>NUCLEOTIDE SEQUENCE [LARGE SCALE GENOMIC DNA]</scope>
    <source>
        <strain evidence="1 2">RP-2-7</strain>
    </source>
</reference>
<evidence type="ECO:0000313" key="2">
    <source>
        <dbReference type="Proteomes" id="UP000559626"/>
    </source>
</evidence>
<protein>
    <submittedName>
        <fullName evidence="1">Uncharacterized protein</fullName>
    </submittedName>
</protein>
<dbReference type="Proteomes" id="UP000559626">
    <property type="component" value="Unassembled WGS sequence"/>
</dbReference>
<evidence type="ECO:0000313" key="1">
    <source>
        <dbReference type="EMBL" id="NML67136.1"/>
    </source>
</evidence>
<gene>
    <name evidence="1" type="ORF">HHL22_18175</name>
</gene>
<accession>A0A7Y0AGW0</accession>
<organism evidence="1 2">
    <name type="scientific">Hymenobacter polaris</name>
    <dbReference type="NCBI Taxonomy" id="2682546"/>
    <lineage>
        <taxon>Bacteria</taxon>
        <taxon>Pseudomonadati</taxon>
        <taxon>Bacteroidota</taxon>
        <taxon>Cytophagia</taxon>
        <taxon>Cytophagales</taxon>
        <taxon>Hymenobacteraceae</taxon>
        <taxon>Hymenobacter</taxon>
    </lineage>
</organism>
<keyword evidence="2" id="KW-1185">Reference proteome</keyword>
<sequence length="331" mass="35116">MSISPLLTGFFLNELTLPWGTTLAEVADRVPDRAQWPPYGARATLLVACPQVLGLATTGCTLHAPSRHRPVLQASYKLPPPPGYAGQPAEAQHWQQLLTARLGPPARVEAVARPGAVGTGQVVYAARWLAPGVQLALASYGAARPEAHGLAAAGLSLEWEDELAATHPYAMAAAREAAALAAVAGPNVGPRVFQLARPQAPYVHFDFRQPQPPSDEQRRAQRALYCPNLLETPPLLQQHLAATEVALWAVPGQAASAVSTRWDTLVLPTAAPPHVELLTAQPGRGPGYLQLAIGTLRLTDELTAPTLPTLAAALAQLPGVVVARREDYDGW</sequence>
<dbReference type="EMBL" id="JABBGH010000003">
    <property type="protein sequence ID" value="NML67136.1"/>
    <property type="molecule type" value="Genomic_DNA"/>
</dbReference>
<name>A0A7Y0AGW0_9BACT</name>